<sequence length="108" mass="12858">MNKESSFIETKSYYELTHTESIPSKALYEKFLNWVSGEFELYLQERLNGLQIFYPGGFFYITETERSRDVIYFKIIVKNKYKQKGVQINNQIFGILDHVIKLKRPSMS</sequence>
<accession>A0ABP9GGD1</accession>
<name>A0ABP9GGD1_9FLAO</name>
<dbReference type="EMBL" id="BAABJJ010000014">
    <property type="protein sequence ID" value="GAA4942584.1"/>
    <property type="molecule type" value="Genomic_DNA"/>
</dbReference>
<organism evidence="1 2">
    <name type="scientific">Algibacter agarivorans</name>
    <dbReference type="NCBI Taxonomy" id="1109741"/>
    <lineage>
        <taxon>Bacteria</taxon>
        <taxon>Pseudomonadati</taxon>
        <taxon>Bacteroidota</taxon>
        <taxon>Flavobacteriia</taxon>
        <taxon>Flavobacteriales</taxon>
        <taxon>Flavobacteriaceae</taxon>
        <taxon>Algibacter</taxon>
    </lineage>
</organism>
<keyword evidence="2" id="KW-1185">Reference proteome</keyword>
<dbReference type="RefSeq" id="WP_345191134.1">
    <property type="nucleotide sequence ID" value="NZ_BAABJJ010000014.1"/>
</dbReference>
<reference evidence="2" key="1">
    <citation type="journal article" date="2019" name="Int. J. Syst. Evol. Microbiol.">
        <title>The Global Catalogue of Microorganisms (GCM) 10K type strain sequencing project: providing services to taxonomists for standard genome sequencing and annotation.</title>
        <authorList>
            <consortium name="The Broad Institute Genomics Platform"/>
            <consortium name="The Broad Institute Genome Sequencing Center for Infectious Disease"/>
            <person name="Wu L."/>
            <person name="Ma J."/>
        </authorList>
    </citation>
    <scope>NUCLEOTIDE SEQUENCE [LARGE SCALE GENOMIC DNA]</scope>
    <source>
        <strain evidence="2">JCM 18285</strain>
    </source>
</reference>
<comment type="caution">
    <text evidence="1">The sequence shown here is derived from an EMBL/GenBank/DDBJ whole genome shotgun (WGS) entry which is preliminary data.</text>
</comment>
<evidence type="ECO:0000313" key="2">
    <source>
        <dbReference type="Proteomes" id="UP001501302"/>
    </source>
</evidence>
<proteinExistence type="predicted"/>
<evidence type="ECO:0000313" key="1">
    <source>
        <dbReference type="EMBL" id="GAA4942584.1"/>
    </source>
</evidence>
<gene>
    <name evidence="1" type="ORF">GCM10023314_14670</name>
</gene>
<protein>
    <submittedName>
        <fullName evidence="1">Uncharacterized protein</fullName>
    </submittedName>
</protein>
<dbReference type="Proteomes" id="UP001501302">
    <property type="component" value="Unassembled WGS sequence"/>
</dbReference>